<keyword evidence="5" id="KW-1185">Reference proteome</keyword>
<organism evidence="4 5">
    <name type="scientific">Deinococcus multiflagellatus</name>
    <dbReference type="NCBI Taxonomy" id="1656887"/>
    <lineage>
        <taxon>Bacteria</taxon>
        <taxon>Thermotogati</taxon>
        <taxon>Deinococcota</taxon>
        <taxon>Deinococci</taxon>
        <taxon>Deinococcales</taxon>
        <taxon>Deinococcaceae</taxon>
        <taxon>Deinococcus</taxon>
    </lineage>
</organism>
<proteinExistence type="predicted"/>
<evidence type="ECO:0000313" key="4">
    <source>
        <dbReference type="EMBL" id="MFC6662827.1"/>
    </source>
</evidence>
<reference evidence="5" key="1">
    <citation type="journal article" date="2019" name="Int. J. Syst. Evol. Microbiol.">
        <title>The Global Catalogue of Microorganisms (GCM) 10K type strain sequencing project: providing services to taxonomists for standard genome sequencing and annotation.</title>
        <authorList>
            <consortium name="The Broad Institute Genomics Platform"/>
            <consortium name="The Broad Institute Genome Sequencing Center for Infectious Disease"/>
            <person name="Wu L."/>
            <person name="Ma J."/>
        </authorList>
    </citation>
    <scope>NUCLEOTIDE SEQUENCE [LARGE SCALE GENOMIC DNA]</scope>
    <source>
        <strain evidence="5">CCUG 63830</strain>
    </source>
</reference>
<keyword evidence="1" id="KW-0285">Flavoprotein</keyword>
<dbReference type="EMBL" id="JBHSWB010000002">
    <property type="protein sequence ID" value="MFC6662827.1"/>
    <property type="molecule type" value="Genomic_DNA"/>
</dbReference>
<name>A0ABW1ZTI8_9DEIO</name>
<keyword evidence="3" id="KW-0560">Oxidoreductase</keyword>
<dbReference type="InterPro" id="IPR036188">
    <property type="entry name" value="FAD/NAD-bd_sf"/>
</dbReference>
<dbReference type="Proteomes" id="UP001596317">
    <property type="component" value="Unassembled WGS sequence"/>
</dbReference>
<dbReference type="Gene3D" id="3.50.50.60">
    <property type="entry name" value="FAD/NAD(P)-binding domain"/>
    <property type="match status" value="1"/>
</dbReference>
<dbReference type="Pfam" id="PF00743">
    <property type="entry name" value="FMO-like"/>
    <property type="match status" value="1"/>
</dbReference>
<dbReference type="SUPFAM" id="SSF51905">
    <property type="entry name" value="FAD/NAD(P)-binding domain"/>
    <property type="match status" value="1"/>
</dbReference>
<dbReference type="RefSeq" id="WP_380058755.1">
    <property type="nucleotide sequence ID" value="NZ_JBHSWB010000002.1"/>
</dbReference>
<evidence type="ECO:0000256" key="3">
    <source>
        <dbReference type="ARBA" id="ARBA00023002"/>
    </source>
</evidence>
<evidence type="ECO:0000313" key="5">
    <source>
        <dbReference type="Proteomes" id="UP001596317"/>
    </source>
</evidence>
<comment type="caution">
    <text evidence="4">The sequence shown here is derived from an EMBL/GenBank/DDBJ whole genome shotgun (WGS) entry which is preliminary data.</text>
</comment>
<keyword evidence="2" id="KW-0274">FAD</keyword>
<evidence type="ECO:0000256" key="1">
    <source>
        <dbReference type="ARBA" id="ARBA00022630"/>
    </source>
</evidence>
<sequence length="127" mass="13890">MLHSLAYQEPSPFVGQRVLVVGAGNSAVQIAVELTEVARVTLANRTRVQFTPQRPLGRDVHDWITWARVDQLTLGHLRRLPSPGMSSIQVSTVPPSAGENWTSGGCSRASRPVVSCGRMVRKSGWMQ</sequence>
<accession>A0ABW1ZTI8</accession>
<dbReference type="InterPro" id="IPR020946">
    <property type="entry name" value="Flavin_mOase-like"/>
</dbReference>
<protein>
    <submittedName>
        <fullName evidence="4">NAD(P)-binding domain-containing protein</fullName>
    </submittedName>
</protein>
<gene>
    <name evidence="4" type="ORF">ACFP90_22545</name>
</gene>
<evidence type="ECO:0000256" key="2">
    <source>
        <dbReference type="ARBA" id="ARBA00022827"/>
    </source>
</evidence>